<feature type="region of interest" description="Disordered" evidence="1">
    <location>
        <begin position="1"/>
        <end position="26"/>
    </location>
</feature>
<reference evidence="2" key="1">
    <citation type="submission" date="2009-11" db="EMBL/GenBank/DDBJ databases">
        <authorList>
            <person name="Weinstock G."/>
            <person name="Sodergren E."/>
            <person name="Clifton S."/>
            <person name="Fulton L."/>
            <person name="Fulton B."/>
            <person name="Courtney L."/>
            <person name="Fronick C."/>
            <person name="Harrison M."/>
            <person name="Strong C."/>
            <person name="Farmer C."/>
            <person name="Delahaunty K."/>
            <person name="Markovic C."/>
            <person name="Hall O."/>
            <person name="Minx P."/>
            <person name="Tomlinson C."/>
            <person name="Mitreva M."/>
            <person name="Nelson J."/>
            <person name="Hou S."/>
            <person name="Wollam A."/>
            <person name="Pepin K.H."/>
            <person name="Johnson M."/>
            <person name="Bhonagiri V."/>
            <person name="Nash W.E."/>
            <person name="Warren W."/>
            <person name="Chinwalla A."/>
            <person name="Mardis E.R."/>
            <person name="Wilson R.K."/>
        </authorList>
    </citation>
    <scope>NUCLEOTIDE SEQUENCE [LARGE SCALE GENOMIC DNA]</scope>
    <source>
        <strain evidence="2">DSM 18205</strain>
    </source>
</reference>
<gene>
    <name evidence="2" type="ORF">PREVCOP_06557</name>
</gene>
<dbReference type="PaxDb" id="537011-PREVCOP_06557"/>
<name>D1PH37_9BACT</name>
<organism evidence="2 3">
    <name type="scientific">Segatella copri DSM 18205</name>
    <dbReference type="NCBI Taxonomy" id="537011"/>
    <lineage>
        <taxon>Bacteria</taxon>
        <taxon>Pseudomonadati</taxon>
        <taxon>Bacteroidota</taxon>
        <taxon>Bacteroidia</taxon>
        <taxon>Bacteroidales</taxon>
        <taxon>Prevotellaceae</taxon>
        <taxon>Segatella</taxon>
    </lineage>
</organism>
<evidence type="ECO:0000256" key="1">
    <source>
        <dbReference type="SAM" id="MobiDB-lite"/>
    </source>
</evidence>
<dbReference type="STRING" id="537011.PREVCOP_06557"/>
<dbReference type="Proteomes" id="UP000004477">
    <property type="component" value="Unassembled WGS sequence"/>
</dbReference>
<dbReference type="EMBL" id="ACBX02000049">
    <property type="protein sequence ID" value="EFB33991.1"/>
    <property type="molecule type" value="Genomic_DNA"/>
</dbReference>
<dbReference type="GeneID" id="69847830"/>
<keyword evidence="3" id="KW-1185">Reference proteome</keyword>
<sequence length="154" mass="17614">MSKYKNKDPDSGEYVKRSAGRPKLSEGSVRTIVKKFRVNPMENLNIQTSFGKSRKKKESDYLRDVTQFGKIFAIASPEELQLGREYAGALNNLSQFVAMGHKYGMSKFIEDQVMEVVSLLKTGLEKLYHPHRFIKREELEGVPIVEPNEEEITS</sequence>
<evidence type="ECO:0000313" key="3">
    <source>
        <dbReference type="Proteomes" id="UP000004477"/>
    </source>
</evidence>
<evidence type="ECO:0000313" key="2">
    <source>
        <dbReference type="EMBL" id="EFB33991.1"/>
    </source>
</evidence>
<proteinExistence type="predicted"/>
<dbReference type="RefSeq" id="WP_006849224.1">
    <property type="nucleotide sequence ID" value="NZ_CP085932.1"/>
</dbReference>
<protein>
    <submittedName>
        <fullName evidence="2">Uncharacterized protein</fullName>
    </submittedName>
</protein>
<accession>D1PH37</accession>
<feature type="compositionally biased region" description="Basic and acidic residues" evidence="1">
    <location>
        <begin position="1"/>
        <end position="16"/>
    </location>
</feature>
<dbReference type="HOGENOM" id="CLU_1702668_0_0_10"/>
<dbReference type="AlphaFoldDB" id="D1PH37"/>
<comment type="caution">
    <text evidence="2">The sequence shown here is derived from an EMBL/GenBank/DDBJ whole genome shotgun (WGS) entry which is preliminary data.</text>
</comment>